<dbReference type="SMART" id="SM00089">
    <property type="entry name" value="PKD"/>
    <property type="match status" value="1"/>
</dbReference>
<dbReference type="InterPro" id="IPR035986">
    <property type="entry name" value="PKD_dom_sf"/>
</dbReference>
<dbReference type="Gene3D" id="2.120.10.30">
    <property type="entry name" value="TolB, C-terminal domain"/>
    <property type="match status" value="2"/>
</dbReference>
<dbReference type="SMART" id="SM00135">
    <property type="entry name" value="LY"/>
    <property type="match status" value="4"/>
</dbReference>
<evidence type="ECO:0000259" key="1">
    <source>
        <dbReference type="PROSITE" id="PS50093"/>
    </source>
</evidence>
<dbReference type="CDD" id="cd00146">
    <property type="entry name" value="PKD"/>
    <property type="match status" value="1"/>
</dbReference>
<dbReference type="SUPFAM" id="SSF49299">
    <property type="entry name" value="PKD domain"/>
    <property type="match status" value="1"/>
</dbReference>
<dbReference type="Gene3D" id="2.60.40.10">
    <property type="entry name" value="Immunoglobulins"/>
    <property type="match status" value="1"/>
</dbReference>
<reference evidence="2 3" key="1">
    <citation type="submission" date="2021-05" db="EMBL/GenBank/DDBJ databases">
        <title>A Polyphasic approach of four new species of the genus Ohtaekwangia: Ohtaekwangia histidinii sp. nov., Ohtaekwangia cretensis sp. nov., Ohtaekwangia indiensis sp. nov., Ohtaekwangia reichenbachii sp. nov. from diverse environment.</title>
        <authorList>
            <person name="Octaviana S."/>
        </authorList>
    </citation>
    <scope>NUCLEOTIDE SEQUENCE [LARGE SCALE GENOMIC DNA]</scope>
    <source>
        <strain evidence="2 3">PWU5</strain>
    </source>
</reference>
<dbReference type="SUPFAM" id="SSF63825">
    <property type="entry name" value="YWTD domain"/>
    <property type="match status" value="1"/>
</dbReference>
<dbReference type="AlphaFoldDB" id="A0AAP2DUB7"/>
<name>A0AAP2DUB7_9BACT</name>
<protein>
    <submittedName>
        <fullName evidence="2">PKD domain-containing protein</fullName>
    </submittedName>
</protein>
<dbReference type="PANTHER" id="PTHR46513">
    <property type="entry name" value="VITELLOGENIN RECEPTOR-LIKE PROTEIN-RELATED-RELATED"/>
    <property type="match status" value="1"/>
</dbReference>
<dbReference type="RefSeq" id="WP_254083176.1">
    <property type="nucleotide sequence ID" value="NZ_JAHESE010000002.1"/>
</dbReference>
<keyword evidence="3" id="KW-1185">Reference proteome</keyword>
<dbReference type="InterPro" id="IPR013783">
    <property type="entry name" value="Ig-like_fold"/>
</dbReference>
<dbReference type="InterPro" id="IPR011042">
    <property type="entry name" value="6-blade_b-propeller_TolB-like"/>
</dbReference>
<comment type="caution">
    <text evidence="2">The sequence shown here is derived from an EMBL/GenBank/DDBJ whole genome shotgun (WGS) entry which is preliminary data.</text>
</comment>
<dbReference type="Proteomes" id="UP001319080">
    <property type="component" value="Unassembled WGS sequence"/>
</dbReference>
<dbReference type="PROSITE" id="PS50093">
    <property type="entry name" value="PKD"/>
    <property type="match status" value="1"/>
</dbReference>
<sequence>MIRTLYMLMTGIMLVMLHGCGEEDYPVPPASTVPKFTVAIDNNEFAPALASFTNTSVIPERAGTFVYYWNFGDGTTSTEKDPAHTYKRPGVFDVKLVVVTGSSNEINEFTQQVIIKDPNASGTPVYFTDGGTLFTALINDQAPLATPTGIKSLGDSYCVAIDTAHDKLYVTDYDGDRIVVANLDGTEAKDFRTGIGTPTSVAIDYTNNMLYWDTDTGIRRTSLDNSDVSAFDEFATGQSDPEGVSVDPVTKRLYWNTYSGSVWRQDLNGTTATVATAGEGGGSMLVVGDRIFFDTRNVAQGISQLVSTKMDGTGRTVITSGMGNRIYGIAYDGETNKLYWADRGSDRIMRANLDGTEPEPWYTGMAAKGLAIGKNK</sequence>
<evidence type="ECO:0000313" key="2">
    <source>
        <dbReference type="EMBL" id="MBT1707590.1"/>
    </source>
</evidence>
<dbReference type="InterPro" id="IPR022409">
    <property type="entry name" value="PKD/Chitinase_dom"/>
</dbReference>
<dbReference type="InterPro" id="IPR050778">
    <property type="entry name" value="Cueball_EGF_LRP_Nidogen"/>
</dbReference>
<dbReference type="Pfam" id="PF18911">
    <property type="entry name" value="PKD_4"/>
    <property type="match status" value="1"/>
</dbReference>
<accession>A0AAP2DUB7</accession>
<evidence type="ECO:0000313" key="3">
    <source>
        <dbReference type="Proteomes" id="UP001319080"/>
    </source>
</evidence>
<proteinExistence type="predicted"/>
<dbReference type="InterPro" id="IPR000033">
    <property type="entry name" value="LDLR_classB_rpt"/>
</dbReference>
<dbReference type="EMBL" id="JAHESE010000002">
    <property type="protein sequence ID" value="MBT1707590.1"/>
    <property type="molecule type" value="Genomic_DNA"/>
</dbReference>
<dbReference type="InterPro" id="IPR000601">
    <property type="entry name" value="PKD_dom"/>
</dbReference>
<organism evidence="2 3">
    <name type="scientific">Dawidia cretensis</name>
    <dbReference type="NCBI Taxonomy" id="2782350"/>
    <lineage>
        <taxon>Bacteria</taxon>
        <taxon>Pseudomonadati</taxon>
        <taxon>Bacteroidota</taxon>
        <taxon>Cytophagia</taxon>
        <taxon>Cytophagales</taxon>
        <taxon>Chryseotaleaceae</taxon>
        <taxon>Dawidia</taxon>
    </lineage>
</organism>
<gene>
    <name evidence="2" type="ORF">KK062_05120</name>
</gene>
<feature type="domain" description="PKD" evidence="1">
    <location>
        <begin position="67"/>
        <end position="107"/>
    </location>
</feature>